<dbReference type="EMBL" id="JBHUIP010000011">
    <property type="protein sequence ID" value="MFD2263461.1"/>
    <property type="molecule type" value="Genomic_DNA"/>
</dbReference>
<keyword evidence="2" id="KW-1185">Reference proteome</keyword>
<protein>
    <submittedName>
        <fullName evidence="1">Uncharacterized protein</fullName>
    </submittedName>
</protein>
<sequence length="46" mass="5126">MFDPLKTVWWLTGEAKSEANGGFVLSIVQIMFVTRTRKNAPAIGIM</sequence>
<reference evidence="2" key="1">
    <citation type="journal article" date="2019" name="Int. J. Syst. Evol. Microbiol.">
        <title>The Global Catalogue of Microorganisms (GCM) 10K type strain sequencing project: providing services to taxonomists for standard genome sequencing and annotation.</title>
        <authorList>
            <consortium name="The Broad Institute Genomics Platform"/>
            <consortium name="The Broad Institute Genome Sequencing Center for Infectious Disease"/>
            <person name="Wu L."/>
            <person name="Ma J."/>
        </authorList>
    </citation>
    <scope>NUCLEOTIDE SEQUENCE [LARGE SCALE GENOMIC DNA]</scope>
    <source>
        <strain evidence="2">CGMCC 1.19062</strain>
    </source>
</reference>
<dbReference type="Proteomes" id="UP001597295">
    <property type="component" value="Unassembled WGS sequence"/>
</dbReference>
<evidence type="ECO:0000313" key="1">
    <source>
        <dbReference type="EMBL" id="MFD2263461.1"/>
    </source>
</evidence>
<comment type="caution">
    <text evidence="1">The sequence shown here is derived from an EMBL/GenBank/DDBJ whole genome shotgun (WGS) entry which is preliminary data.</text>
</comment>
<proteinExistence type="predicted"/>
<accession>A0ABW5DU16</accession>
<organism evidence="1 2">
    <name type="scientific">Lacibacterium aquatile</name>
    <dbReference type="NCBI Taxonomy" id="1168082"/>
    <lineage>
        <taxon>Bacteria</taxon>
        <taxon>Pseudomonadati</taxon>
        <taxon>Pseudomonadota</taxon>
        <taxon>Alphaproteobacteria</taxon>
        <taxon>Rhodospirillales</taxon>
        <taxon>Rhodospirillaceae</taxon>
    </lineage>
</organism>
<dbReference type="RefSeq" id="WP_379876471.1">
    <property type="nucleotide sequence ID" value="NZ_JBHUIP010000011.1"/>
</dbReference>
<evidence type="ECO:0000313" key="2">
    <source>
        <dbReference type="Proteomes" id="UP001597295"/>
    </source>
</evidence>
<name>A0ABW5DU16_9PROT</name>
<gene>
    <name evidence="1" type="ORF">ACFSM5_11225</name>
</gene>